<gene>
    <name evidence="1" type="ORF">DSO57_1038581</name>
</gene>
<accession>A0ACC2TX74</accession>
<reference evidence="1" key="1">
    <citation type="submission" date="2022-04" db="EMBL/GenBank/DDBJ databases">
        <title>Genome of the entomopathogenic fungus Entomophthora muscae.</title>
        <authorList>
            <person name="Elya C."/>
            <person name="Lovett B.R."/>
            <person name="Lee E."/>
            <person name="Macias A.M."/>
            <person name="Hajek A.E."/>
            <person name="De Bivort B.L."/>
            <person name="Kasson M.T."/>
            <person name="De Fine Licht H.H."/>
            <person name="Stajich J.E."/>
        </authorList>
    </citation>
    <scope>NUCLEOTIDE SEQUENCE</scope>
    <source>
        <strain evidence="1">Berkeley</strain>
    </source>
</reference>
<dbReference type="EMBL" id="QTSX02001924">
    <property type="protein sequence ID" value="KAJ9079139.1"/>
    <property type="molecule type" value="Genomic_DNA"/>
</dbReference>
<evidence type="ECO:0000313" key="2">
    <source>
        <dbReference type="Proteomes" id="UP001165960"/>
    </source>
</evidence>
<sequence>MQKLVDLYPNRQIYALELPCIIVGTFLKSHHGQRSLAPLMSSSLNQRRRGVPSSPIPMALSSVLGFPTTAAIHQQAHTQLIRFALTYPVAFCKSVSPTAIQFCPWHITLFLSSEIHF</sequence>
<dbReference type="Proteomes" id="UP001165960">
    <property type="component" value="Unassembled WGS sequence"/>
</dbReference>
<keyword evidence="2" id="KW-1185">Reference proteome</keyword>
<proteinExistence type="predicted"/>
<evidence type="ECO:0000313" key="1">
    <source>
        <dbReference type="EMBL" id="KAJ9079139.1"/>
    </source>
</evidence>
<name>A0ACC2TX74_9FUNG</name>
<protein>
    <submittedName>
        <fullName evidence="1">Uncharacterized protein</fullName>
    </submittedName>
</protein>
<organism evidence="1 2">
    <name type="scientific">Entomophthora muscae</name>
    <dbReference type="NCBI Taxonomy" id="34485"/>
    <lineage>
        <taxon>Eukaryota</taxon>
        <taxon>Fungi</taxon>
        <taxon>Fungi incertae sedis</taxon>
        <taxon>Zoopagomycota</taxon>
        <taxon>Entomophthoromycotina</taxon>
        <taxon>Entomophthoromycetes</taxon>
        <taxon>Entomophthorales</taxon>
        <taxon>Entomophthoraceae</taxon>
        <taxon>Entomophthora</taxon>
    </lineage>
</organism>
<comment type="caution">
    <text evidence="1">The sequence shown here is derived from an EMBL/GenBank/DDBJ whole genome shotgun (WGS) entry which is preliminary data.</text>
</comment>